<keyword evidence="1" id="KW-0597">Phosphoprotein</keyword>
<keyword evidence="3" id="KW-0418">Kinase</keyword>
<evidence type="ECO:0000256" key="1">
    <source>
        <dbReference type="ARBA" id="ARBA00022553"/>
    </source>
</evidence>
<evidence type="ECO:0000256" key="3">
    <source>
        <dbReference type="ARBA" id="ARBA00022777"/>
    </source>
</evidence>
<dbReference type="InterPro" id="IPR039506">
    <property type="entry name" value="SPOB_a"/>
</dbReference>
<dbReference type="Proteomes" id="UP000698173">
    <property type="component" value="Unassembled WGS sequence"/>
</dbReference>
<dbReference type="EMBL" id="DYWT01000165">
    <property type="protein sequence ID" value="HJF32080.1"/>
    <property type="molecule type" value="Genomic_DNA"/>
</dbReference>
<dbReference type="SUPFAM" id="SSF55890">
    <property type="entry name" value="Sporulation response regulatory protein Spo0B"/>
    <property type="match status" value="1"/>
</dbReference>
<evidence type="ECO:0000259" key="4">
    <source>
        <dbReference type="Pfam" id="PF14689"/>
    </source>
</evidence>
<proteinExistence type="predicted"/>
<comment type="caution">
    <text evidence="5">The sequence shown here is derived from an EMBL/GenBank/DDBJ whole genome shotgun (WGS) entry which is preliminary data.</text>
</comment>
<name>A0A921KCT2_SPOPS</name>
<reference evidence="5" key="2">
    <citation type="submission" date="2021-09" db="EMBL/GenBank/DDBJ databases">
        <authorList>
            <person name="Gilroy R."/>
        </authorList>
    </citation>
    <scope>NUCLEOTIDE SEQUENCE</scope>
    <source>
        <strain evidence="5">CHK171-7178</strain>
    </source>
</reference>
<dbReference type="AlphaFoldDB" id="A0A921KCT2"/>
<dbReference type="InterPro" id="IPR016120">
    <property type="entry name" value="Sig_transdc_His_kin_SpoOB"/>
</dbReference>
<reference evidence="5" key="1">
    <citation type="journal article" date="2021" name="PeerJ">
        <title>Extensive microbial diversity within the chicken gut microbiome revealed by metagenomics and culture.</title>
        <authorList>
            <person name="Gilroy R."/>
            <person name="Ravi A."/>
            <person name="Getino M."/>
            <person name="Pursley I."/>
            <person name="Horton D.L."/>
            <person name="Alikhan N.F."/>
            <person name="Baker D."/>
            <person name="Gharbi K."/>
            <person name="Hall N."/>
            <person name="Watson M."/>
            <person name="Adriaenssens E.M."/>
            <person name="Foster-Nyarko E."/>
            <person name="Jarju S."/>
            <person name="Secka A."/>
            <person name="Antonio M."/>
            <person name="Oren A."/>
            <person name="Chaudhuri R.R."/>
            <person name="La Ragione R."/>
            <person name="Hildebrand F."/>
            <person name="Pallen M.J."/>
        </authorList>
    </citation>
    <scope>NUCLEOTIDE SEQUENCE</scope>
    <source>
        <strain evidence="5">CHK171-7178</strain>
    </source>
</reference>
<dbReference type="Pfam" id="PF14689">
    <property type="entry name" value="SPOB_a"/>
    <property type="match status" value="1"/>
</dbReference>
<dbReference type="GO" id="GO:0000155">
    <property type="term" value="F:phosphorelay sensor kinase activity"/>
    <property type="evidence" value="ECO:0007669"/>
    <property type="project" value="InterPro"/>
</dbReference>
<evidence type="ECO:0000256" key="2">
    <source>
        <dbReference type="ARBA" id="ARBA00022679"/>
    </source>
</evidence>
<evidence type="ECO:0000313" key="6">
    <source>
        <dbReference type="Proteomes" id="UP000698173"/>
    </source>
</evidence>
<evidence type="ECO:0000313" key="5">
    <source>
        <dbReference type="EMBL" id="HJF32080.1"/>
    </source>
</evidence>
<feature type="domain" description="SpoOB alpha-helical" evidence="4">
    <location>
        <begin position="9"/>
        <end position="54"/>
    </location>
</feature>
<keyword evidence="2" id="KW-0808">Transferase</keyword>
<organism evidence="5 6">
    <name type="scientific">Sporosarcina psychrophila</name>
    <name type="common">Bacillus psychrophilus</name>
    <dbReference type="NCBI Taxonomy" id="1476"/>
    <lineage>
        <taxon>Bacteria</taxon>
        <taxon>Bacillati</taxon>
        <taxon>Bacillota</taxon>
        <taxon>Bacilli</taxon>
        <taxon>Bacillales</taxon>
        <taxon>Caryophanaceae</taxon>
        <taxon>Sporosarcina</taxon>
    </lineage>
</organism>
<protein>
    <submittedName>
        <fullName evidence="5">Spo0B domain-containing protein</fullName>
    </submittedName>
</protein>
<accession>A0A921KCT2</accession>
<gene>
    <name evidence="5" type="ORF">K8V56_09945</name>
</gene>
<dbReference type="Gene3D" id="1.10.287.130">
    <property type="match status" value="1"/>
</dbReference>
<sequence>MGNNKLTTAEALKFARHDFLNELQLVLLYIDLDKLPEAKQKILDTTNRMREIAMLERLGLLAVETWLTTFDWLYSAFSKTMTCTITSGIREADDTEVVTYLERLFSEAEKTLDPTSEYETQIDVQASATSWSITITVHGQMENRLPAPEATGNYMIKETISQNQWTFTISGR</sequence>